<dbReference type="EMBL" id="CM023484">
    <property type="protein sequence ID" value="KAH6931905.1"/>
    <property type="molecule type" value="Genomic_DNA"/>
</dbReference>
<dbReference type="Proteomes" id="UP000821845">
    <property type="component" value="Chromosome 4"/>
</dbReference>
<evidence type="ECO:0000313" key="2">
    <source>
        <dbReference type="Proteomes" id="UP000821845"/>
    </source>
</evidence>
<gene>
    <name evidence="1" type="ORF">HPB50_001447</name>
</gene>
<keyword evidence="2" id="KW-1185">Reference proteome</keyword>
<reference evidence="1" key="1">
    <citation type="submission" date="2020-05" db="EMBL/GenBank/DDBJ databases">
        <title>Large-scale comparative analyses of tick genomes elucidate their genetic diversity and vector capacities.</title>
        <authorList>
            <person name="Jia N."/>
            <person name="Wang J."/>
            <person name="Shi W."/>
            <person name="Du L."/>
            <person name="Sun Y."/>
            <person name="Zhan W."/>
            <person name="Jiang J."/>
            <person name="Wang Q."/>
            <person name="Zhang B."/>
            <person name="Ji P."/>
            <person name="Sakyi L.B."/>
            <person name="Cui X."/>
            <person name="Yuan T."/>
            <person name="Jiang B."/>
            <person name="Yang W."/>
            <person name="Lam T.T.-Y."/>
            <person name="Chang Q."/>
            <person name="Ding S."/>
            <person name="Wang X."/>
            <person name="Zhu J."/>
            <person name="Ruan X."/>
            <person name="Zhao L."/>
            <person name="Wei J."/>
            <person name="Que T."/>
            <person name="Du C."/>
            <person name="Cheng J."/>
            <person name="Dai P."/>
            <person name="Han X."/>
            <person name="Huang E."/>
            <person name="Gao Y."/>
            <person name="Liu J."/>
            <person name="Shao H."/>
            <person name="Ye R."/>
            <person name="Li L."/>
            <person name="Wei W."/>
            <person name="Wang X."/>
            <person name="Wang C."/>
            <person name="Yang T."/>
            <person name="Huo Q."/>
            <person name="Li W."/>
            <person name="Guo W."/>
            <person name="Chen H."/>
            <person name="Zhou L."/>
            <person name="Ni X."/>
            <person name="Tian J."/>
            <person name="Zhou Y."/>
            <person name="Sheng Y."/>
            <person name="Liu T."/>
            <person name="Pan Y."/>
            <person name="Xia L."/>
            <person name="Li J."/>
            <person name="Zhao F."/>
            <person name="Cao W."/>
        </authorList>
    </citation>
    <scope>NUCLEOTIDE SEQUENCE</scope>
    <source>
        <strain evidence="1">Hyas-2018</strain>
    </source>
</reference>
<organism evidence="1 2">
    <name type="scientific">Hyalomma asiaticum</name>
    <name type="common">Tick</name>
    <dbReference type="NCBI Taxonomy" id="266040"/>
    <lineage>
        <taxon>Eukaryota</taxon>
        <taxon>Metazoa</taxon>
        <taxon>Ecdysozoa</taxon>
        <taxon>Arthropoda</taxon>
        <taxon>Chelicerata</taxon>
        <taxon>Arachnida</taxon>
        <taxon>Acari</taxon>
        <taxon>Parasitiformes</taxon>
        <taxon>Ixodida</taxon>
        <taxon>Ixodoidea</taxon>
        <taxon>Ixodidae</taxon>
        <taxon>Hyalomminae</taxon>
        <taxon>Hyalomma</taxon>
    </lineage>
</organism>
<evidence type="ECO:0000313" key="1">
    <source>
        <dbReference type="EMBL" id="KAH6931905.1"/>
    </source>
</evidence>
<name>A0ACB7SBB3_HYAAI</name>
<accession>A0ACB7SBB3</accession>
<comment type="caution">
    <text evidence="1">The sequence shown here is derived from an EMBL/GenBank/DDBJ whole genome shotgun (WGS) entry which is preliminary data.</text>
</comment>
<sequence length="563" mass="63731">MPFLHVRWIFVEVDDVPPDKASMSKILHNVGCRGVFVSATSSYVALDTYVNCSDGLRRFTGPNDRAFEDRDLKDLTSLRYVNESSVPTVKDNRNRRLEPQATIVESIVRKSNAVLTTAGQFEKFGRSNEKFLFTGAVGAVQLKEKDLGSFEIYLTETIWHGLSVAGVVRYDSLTFLSPLPTAITDLTIIGRPFTCALWAAVWTSLGVYLFLLVTIIATRPTATIARSPDVQEEAIELFFYLSSALVNHAPDVRLSRRSSARILVAFWFMFAIIISAGFMGMLTSYTNFPPKTRPITTLEQLSDALERKSVELCIKNNRYYRDILTFHLLRGSFVLQEHLKEKLQQGGCMTTLCCLDKVSRGTHVFVTNREEARFHTGRDFKGAVAAEQDFFLVHVVMIAPKWSPYASAFAVVSQRLMETGASLCAVKLVKRRNVDRGKFRDTSARLEHKCLCRALQLKDLYGLLVVWALGLVFALLVLGCEVAWKARHTRTSCKNKKRQEKRPQRRREKPSLSEVLNPDKSLSVVVFGYSLPYLPGRAMQQRQRRVFVSLGKRRYAHQHGHAM</sequence>
<proteinExistence type="predicted"/>
<protein>
    <submittedName>
        <fullName evidence="1">Uncharacterized protein</fullName>
    </submittedName>
</protein>